<dbReference type="InterPro" id="IPR036691">
    <property type="entry name" value="Endo/exonu/phosph_ase_sf"/>
</dbReference>
<evidence type="ECO:0000313" key="4">
    <source>
        <dbReference type="Proteomes" id="UP001151760"/>
    </source>
</evidence>
<keyword evidence="3" id="KW-0695">RNA-directed DNA polymerase</keyword>
<evidence type="ECO:0000259" key="2">
    <source>
        <dbReference type="PROSITE" id="PS50878"/>
    </source>
</evidence>
<dbReference type="CDD" id="cd01650">
    <property type="entry name" value="RT_nLTR_like"/>
    <property type="match status" value="1"/>
</dbReference>
<feature type="coiled-coil region" evidence="1">
    <location>
        <begin position="558"/>
        <end position="585"/>
    </location>
</feature>
<reference evidence="3" key="2">
    <citation type="submission" date="2022-01" db="EMBL/GenBank/DDBJ databases">
        <authorList>
            <person name="Yamashiro T."/>
            <person name="Shiraishi A."/>
            <person name="Satake H."/>
            <person name="Nakayama K."/>
        </authorList>
    </citation>
    <scope>NUCLEOTIDE SEQUENCE</scope>
</reference>
<sequence>MIFMRYIWFKLQANIARFHRPPVNGNNLHEKKIVGTTNSNLHRNEGVNSKSFASALNSHAPVHTKLDIPSPAMFGFPNVNVTYMGGMWVLLTFDDEGTKEKLLNHKGVNSWFFVINPYSDLFVCDERVIWVSIEGLPPKAMTQTLPLARIVLKLGWWFCELHVNEEILEEGEVNHVSESSFMQENNSDHPKQPSINVLDPSSQDPFGIYKILNRNHVEKSPSNGDPKFPPGFTPDVVSEHVTGEVEAQKHTAEGISQPQKTYVDTNDGVSSSLNGNNFSKHIKTGGSILEVMDELVKIGQTMGYNMEGCLKNISSRLENWLAREFFETKSNNINLFDIKAIWGNYSFEFATSDAIGYSGGISCIWDPNVFSKDNVTASDSFLAIRGTWLLTSSKLLIISVYAPQDPVEKRMLWGFICVTSNKDGRCAAVMSHEDFNEVRSEHERFGTLFNANAAKAFNTFIAQANLIDLPLEGYSFTWSHTSASKMSKLDRFLVSEGLHSMFPSLSALCLEKNLSDHRPILMRELNSDYGPTPFRIFHSWFSLEGFDNLVRESWSKPVHDEKNSMDRLKKKFQNLKANIKTWRKKGNRSIYDTKSSIQNELSNLDKTIDQGMCQEETLAERTKLQHRLYDLNSLISQDMAQKAKIRWAIEGDENSKFFHGMINKKRSQLAIRGVLVDGEWISETTKVRNEFLSHFSNRFSAPPSPRLRLESQFDKVLSQEQNDDLERPISKDEIKCAVWDCGTNKSPGPDGFTFEFIRKYWSIISVDIEDVVSHFFNTDTFSQGCNSSFIALIPKTQDAKLVKDFRPISLIGCIYKIVTKVLANRLCIIIPYLISDVQSAFVTNRQILDGPFILSELLSWCKQKKFQSLIFKVDFEKAFDSIRWDYLDEVLLNFGFGSKWRGWIKGCLSSSLGSVLVNGCPTTEFKFYKGLKQGDPLSPFLFILVMESLHLAFSKVINAGFFKGINLNESLTLSHFFYADDAVFVGKWEVSNISAIVNVLNIFHMASGLKINIQKSKLMGVGVSKEEVESAARYVGCSTFSTPFTYLGITVGKNMAKISSWDDHINKLSARLSKWKSKLLSIGGRFTLIKSVLSSIPLYHMSLFKYLWVVGFKQHWNNPKEFFLMVSTMNDRKITLVFG</sequence>
<proteinExistence type="predicted"/>
<keyword evidence="3" id="KW-0548">Nucleotidyltransferase</keyword>
<dbReference type="Proteomes" id="UP001151760">
    <property type="component" value="Unassembled WGS sequence"/>
</dbReference>
<dbReference type="SUPFAM" id="SSF56672">
    <property type="entry name" value="DNA/RNA polymerases"/>
    <property type="match status" value="1"/>
</dbReference>
<evidence type="ECO:0000313" key="3">
    <source>
        <dbReference type="EMBL" id="GJS69464.1"/>
    </source>
</evidence>
<feature type="domain" description="Reverse transcriptase" evidence="2">
    <location>
        <begin position="774"/>
        <end position="1051"/>
    </location>
</feature>
<dbReference type="InterPro" id="IPR043502">
    <property type="entry name" value="DNA/RNA_pol_sf"/>
</dbReference>
<evidence type="ECO:0000256" key="1">
    <source>
        <dbReference type="SAM" id="Coils"/>
    </source>
</evidence>
<name>A0ABQ4XVY1_9ASTR</name>
<keyword evidence="3" id="KW-0808">Transferase</keyword>
<dbReference type="InterPro" id="IPR000477">
    <property type="entry name" value="RT_dom"/>
</dbReference>
<dbReference type="PANTHER" id="PTHR31635:SF196">
    <property type="entry name" value="REVERSE TRANSCRIPTASE DOMAIN-CONTAINING PROTEIN-RELATED"/>
    <property type="match status" value="1"/>
</dbReference>
<dbReference type="Pfam" id="PF00078">
    <property type="entry name" value="RVT_1"/>
    <property type="match status" value="1"/>
</dbReference>
<dbReference type="GO" id="GO:0003964">
    <property type="term" value="F:RNA-directed DNA polymerase activity"/>
    <property type="evidence" value="ECO:0007669"/>
    <property type="project" value="UniProtKB-KW"/>
</dbReference>
<dbReference type="Gene3D" id="3.60.10.10">
    <property type="entry name" value="Endonuclease/exonuclease/phosphatase"/>
    <property type="match status" value="1"/>
</dbReference>
<accession>A0ABQ4XVY1</accession>
<organism evidence="3 4">
    <name type="scientific">Tanacetum coccineum</name>
    <dbReference type="NCBI Taxonomy" id="301880"/>
    <lineage>
        <taxon>Eukaryota</taxon>
        <taxon>Viridiplantae</taxon>
        <taxon>Streptophyta</taxon>
        <taxon>Embryophyta</taxon>
        <taxon>Tracheophyta</taxon>
        <taxon>Spermatophyta</taxon>
        <taxon>Magnoliopsida</taxon>
        <taxon>eudicotyledons</taxon>
        <taxon>Gunneridae</taxon>
        <taxon>Pentapetalae</taxon>
        <taxon>asterids</taxon>
        <taxon>campanulids</taxon>
        <taxon>Asterales</taxon>
        <taxon>Asteraceae</taxon>
        <taxon>Asteroideae</taxon>
        <taxon>Anthemideae</taxon>
        <taxon>Anthemidinae</taxon>
        <taxon>Tanacetum</taxon>
    </lineage>
</organism>
<dbReference type="PANTHER" id="PTHR31635">
    <property type="entry name" value="REVERSE TRANSCRIPTASE DOMAIN-CONTAINING PROTEIN-RELATED"/>
    <property type="match status" value="1"/>
</dbReference>
<protein>
    <submittedName>
        <fullName evidence="3">RNA-directed DNA polymerase, eukaryota</fullName>
    </submittedName>
</protein>
<comment type="caution">
    <text evidence="3">The sequence shown here is derived from an EMBL/GenBank/DDBJ whole genome shotgun (WGS) entry which is preliminary data.</text>
</comment>
<keyword evidence="1" id="KW-0175">Coiled coil</keyword>
<keyword evidence="4" id="KW-1185">Reference proteome</keyword>
<dbReference type="EMBL" id="BQNB010009863">
    <property type="protein sequence ID" value="GJS69464.1"/>
    <property type="molecule type" value="Genomic_DNA"/>
</dbReference>
<gene>
    <name evidence="3" type="ORF">Tco_0702305</name>
</gene>
<reference evidence="3" key="1">
    <citation type="journal article" date="2022" name="Int. J. Mol. Sci.">
        <title>Draft Genome of Tanacetum Coccineum: Genomic Comparison of Closely Related Tanacetum-Family Plants.</title>
        <authorList>
            <person name="Yamashiro T."/>
            <person name="Shiraishi A."/>
            <person name="Nakayama K."/>
            <person name="Satake H."/>
        </authorList>
    </citation>
    <scope>NUCLEOTIDE SEQUENCE</scope>
</reference>
<dbReference type="SUPFAM" id="SSF56219">
    <property type="entry name" value="DNase I-like"/>
    <property type="match status" value="1"/>
</dbReference>
<dbReference type="PROSITE" id="PS50878">
    <property type="entry name" value="RT_POL"/>
    <property type="match status" value="1"/>
</dbReference>